<evidence type="ECO:0000256" key="9">
    <source>
        <dbReference type="ARBA" id="ARBA00023136"/>
    </source>
</evidence>
<evidence type="ECO:0000256" key="1">
    <source>
        <dbReference type="ARBA" id="ARBA00003159"/>
    </source>
</evidence>
<gene>
    <name evidence="12" type="primary">glnP</name>
    <name evidence="12" type="ORF">CI15_32065</name>
</gene>
<dbReference type="OrthoDB" id="7026155at2"/>
<dbReference type="PANTHER" id="PTHR30614">
    <property type="entry name" value="MEMBRANE COMPONENT OF AMINO ACID ABC TRANSPORTER"/>
    <property type="match status" value="1"/>
</dbReference>
<sequence>MSFDWAAVVAALPDLLEGLRLTLLIALAGLAGGIVLGILAGVTLTYGSRLAAAPAQVYVALIRGTPIVVQVMFVYFALPIMMNIRISATSAAIITLIVNSGAYNAEVIRGALDSVPGGLREAGLAMGLRFHSVLAHVITPIAYRRALPAMGNQFVNLVKDTSIFLVIGVGELTRRGQEIMAENFRAVEIWTAVALIYLLVISLLALSLRVLERRVRLP</sequence>
<dbReference type="PANTHER" id="PTHR30614:SF20">
    <property type="entry name" value="GLUTAMINE TRANSPORT SYSTEM PERMEASE PROTEIN GLNP"/>
    <property type="match status" value="1"/>
</dbReference>
<name>A0A149PB10_9BURK</name>
<dbReference type="InterPro" id="IPR035906">
    <property type="entry name" value="MetI-like_sf"/>
</dbReference>
<dbReference type="CDD" id="cd06261">
    <property type="entry name" value="TM_PBP2"/>
    <property type="match status" value="1"/>
</dbReference>
<comment type="similarity">
    <text evidence="3">Belongs to the binding-protein-dependent transport system permease family. HisMQ subfamily.</text>
</comment>
<keyword evidence="6 10" id="KW-0812">Transmembrane</keyword>
<dbReference type="Gene3D" id="1.10.3720.10">
    <property type="entry name" value="MetI-like"/>
    <property type="match status" value="1"/>
</dbReference>
<dbReference type="GO" id="GO:0006865">
    <property type="term" value="P:amino acid transport"/>
    <property type="evidence" value="ECO:0007669"/>
    <property type="project" value="UniProtKB-KW"/>
</dbReference>
<dbReference type="InterPro" id="IPR043429">
    <property type="entry name" value="ArtM/GltK/GlnP/TcyL/YhdX-like"/>
</dbReference>
<evidence type="ECO:0000313" key="13">
    <source>
        <dbReference type="Proteomes" id="UP000075613"/>
    </source>
</evidence>
<dbReference type="STRING" id="1399968.CI15_32065"/>
<evidence type="ECO:0000256" key="7">
    <source>
        <dbReference type="ARBA" id="ARBA00022970"/>
    </source>
</evidence>
<dbReference type="SUPFAM" id="SSF161098">
    <property type="entry name" value="MetI-like"/>
    <property type="match status" value="1"/>
</dbReference>
<evidence type="ECO:0000256" key="3">
    <source>
        <dbReference type="ARBA" id="ARBA00010072"/>
    </source>
</evidence>
<evidence type="ECO:0000256" key="4">
    <source>
        <dbReference type="ARBA" id="ARBA00022448"/>
    </source>
</evidence>
<comment type="function">
    <text evidence="1">Part of the binding-protein-dependent transport system for glutamine; probably responsible for the translocation of the substrate across the membrane.</text>
</comment>
<dbReference type="InterPro" id="IPR000515">
    <property type="entry name" value="MetI-like"/>
</dbReference>
<dbReference type="RefSeq" id="WP_062136819.1">
    <property type="nucleotide sequence ID" value="NZ_LRBG01000039.1"/>
</dbReference>
<feature type="transmembrane region" description="Helical" evidence="10">
    <location>
        <begin position="189"/>
        <end position="211"/>
    </location>
</feature>
<dbReference type="Proteomes" id="UP000075613">
    <property type="component" value="Unassembled WGS sequence"/>
</dbReference>
<evidence type="ECO:0000313" key="12">
    <source>
        <dbReference type="EMBL" id="KXU82203.1"/>
    </source>
</evidence>
<proteinExistence type="inferred from homology"/>
<dbReference type="EMBL" id="LRBG01000039">
    <property type="protein sequence ID" value="KXU82203.1"/>
    <property type="molecule type" value="Genomic_DNA"/>
</dbReference>
<feature type="domain" description="ABC transmembrane type-1" evidence="11">
    <location>
        <begin position="19"/>
        <end position="208"/>
    </location>
</feature>
<dbReference type="AlphaFoldDB" id="A0A149PB10"/>
<comment type="subcellular location">
    <subcellularLocation>
        <location evidence="2">Cell inner membrane</location>
        <topology evidence="2">Multi-pass membrane protein</topology>
    </subcellularLocation>
    <subcellularLocation>
        <location evidence="10">Cell membrane</location>
        <topology evidence="10">Multi-pass membrane protein</topology>
    </subcellularLocation>
</comment>
<evidence type="ECO:0000259" key="11">
    <source>
        <dbReference type="PROSITE" id="PS50928"/>
    </source>
</evidence>
<dbReference type="NCBIfam" id="NF007028">
    <property type="entry name" value="PRK09494.1"/>
    <property type="match status" value="1"/>
</dbReference>
<organism evidence="12 13">
    <name type="scientific">Paraburkholderia monticola</name>
    <dbReference type="NCBI Taxonomy" id="1399968"/>
    <lineage>
        <taxon>Bacteria</taxon>
        <taxon>Pseudomonadati</taxon>
        <taxon>Pseudomonadota</taxon>
        <taxon>Betaproteobacteria</taxon>
        <taxon>Burkholderiales</taxon>
        <taxon>Burkholderiaceae</taxon>
        <taxon>Paraburkholderia</taxon>
    </lineage>
</organism>
<evidence type="ECO:0000256" key="10">
    <source>
        <dbReference type="RuleBase" id="RU363032"/>
    </source>
</evidence>
<dbReference type="Pfam" id="PF00528">
    <property type="entry name" value="BPD_transp_1"/>
    <property type="match status" value="1"/>
</dbReference>
<keyword evidence="8 10" id="KW-1133">Transmembrane helix</keyword>
<dbReference type="GO" id="GO:0043190">
    <property type="term" value="C:ATP-binding cassette (ABC) transporter complex"/>
    <property type="evidence" value="ECO:0007669"/>
    <property type="project" value="InterPro"/>
</dbReference>
<dbReference type="GO" id="GO:0022857">
    <property type="term" value="F:transmembrane transporter activity"/>
    <property type="evidence" value="ECO:0007669"/>
    <property type="project" value="InterPro"/>
</dbReference>
<evidence type="ECO:0000256" key="6">
    <source>
        <dbReference type="ARBA" id="ARBA00022692"/>
    </source>
</evidence>
<evidence type="ECO:0000256" key="8">
    <source>
        <dbReference type="ARBA" id="ARBA00022989"/>
    </source>
</evidence>
<protein>
    <submittedName>
        <fullName evidence="12">Glutamine ABC transporter permease</fullName>
    </submittedName>
</protein>
<feature type="transmembrane region" description="Helical" evidence="10">
    <location>
        <begin position="23"/>
        <end position="46"/>
    </location>
</feature>
<keyword evidence="5" id="KW-1003">Cell membrane</keyword>
<keyword evidence="13" id="KW-1185">Reference proteome</keyword>
<feature type="transmembrane region" description="Helical" evidence="10">
    <location>
        <begin position="58"/>
        <end position="78"/>
    </location>
</feature>
<keyword evidence="7" id="KW-0029">Amino-acid transport</keyword>
<evidence type="ECO:0000256" key="5">
    <source>
        <dbReference type="ARBA" id="ARBA00022475"/>
    </source>
</evidence>
<evidence type="ECO:0000256" key="2">
    <source>
        <dbReference type="ARBA" id="ARBA00004429"/>
    </source>
</evidence>
<reference evidence="12 13" key="1">
    <citation type="journal article" date="2015" name="Int. J. Syst. Evol. Microbiol.">
        <title>Burkholderia monticola sp. nov., isolated from mountain soil.</title>
        <authorList>
            <person name="Baek I."/>
            <person name="Seo B."/>
            <person name="Lee I."/>
            <person name="Yi H."/>
            <person name="Chun J."/>
        </authorList>
    </citation>
    <scope>NUCLEOTIDE SEQUENCE [LARGE SCALE GENOMIC DNA]</scope>
    <source>
        <strain evidence="12 13">JC2948</strain>
    </source>
</reference>
<dbReference type="PROSITE" id="PS50928">
    <property type="entry name" value="ABC_TM1"/>
    <property type="match status" value="1"/>
</dbReference>
<dbReference type="InterPro" id="IPR010065">
    <property type="entry name" value="AA_ABC_transptr_permease_3TM"/>
</dbReference>
<keyword evidence="9 10" id="KW-0472">Membrane</keyword>
<keyword evidence="4 10" id="KW-0813">Transport</keyword>
<comment type="caution">
    <text evidence="12">The sequence shown here is derived from an EMBL/GenBank/DDBJ whole genome shotgun (WGS) entry which is preliminary data.</text>
</comment>
<dbReference type="NCBIfam" id="TIGR01726">
    <property type="entry name" value="HEQRo_perm_3TM"/>
    <property type="match status" value="1"/>
</dbReference>
<accession>A0A149PB10</accession>